<keyword evidence="5 7" id="KW-0269">Exonuclease</keyword>
<dbReference type="AlphaFoldDB" id="A0A3M0G2Q5"/>
<dbReference type="CDD" id="cd00840">
    <property type="entry name" value="MPP_Mre11_N"/>
    <property type="match status" value="1"/>
</dbReference>
<comment type="similarity">
    <text evidence="1">Belongs to the SbcD family.</text>
</comment>
<evidence type="ECO:0000313" key="7">
    <source>
        <dbReference type="EMBL" id="RMB59240.1"/>
    </source>
</evidence>
<protein>
    <recommendedName>
        <fullName evidence="2">Nuclease SbcCD subunit D</fullName>
    </recommendedName>
</protein>
<dbReference type="PIRSF" id="PIRSF033093">
    <property type="entry name" value="UCP_ML1119"/>
    <property type="match status" value="1"/>
</dbReference>
<evidence type="ECO:0000256" key="2">
    <source>
        <dbReference type="ARBA" id="ARBA00013365"/>
    </source>
</evidence>
<evidence type="ECO:0000256" key="5">
    <source>
        <dbReference type="ARBA" id="ARBA00022839"/>
    </source>
</evidence>
<dbReference type="InterPro" id="IPR050535">
    <property type="entry name" value="DNA_Repair-Maintenance_Comp"/>
</dbReference>
<comment type="caution">
    <text evidence="7">The sequence shown here is derived from an EMBL/GenBank/DDBJ whole genome shotgun (WGS) entry which is preliminary data.</text>
</comment>
<dbReference type="Pfam" id="PF00149">
    <property type="entry name" value="Metallophos"/>
    <property type="match status" value="1"/>
</dbReference>
<reference evidence="7 8" key="1">
    <citation type="submission" date="2018-10" db="EMBL/GenBank/DDBJ databases">
        <title>Corynebacterium macginleyi genome sequencing and assembly of the type strain and two clinical samples.</title>
        <authorList>
            <person name="Bernier A.-M."/>
            <person name="Bernard K."/>
        </authorList>
    </citation>
    <scope>NUCLEOTIDE SEQUENCE [LARGE SCALE GENOMIC DNA]</scope>
    <source>
        <strain evidence="7 8">NML 120205</strain>
    </source>
</reference>
<gene>
    <name evidence="7" type="ORF">D9543_07500</name>
</gene>
<dbReference type="Proteomes" id="UP000270649">
    <property type="component" value="Unassembled WGS sequence"/>
</dbReference>
<dbReference type="InterPro" id="IPR004843">
    <property type="entry name" value="Calcineurin-like_PHP"/>
</dbReference>
<accession>A0A3M0G2Q5</accession>
<keyword evidence="3" id="KW-0540">Nuclease</keyword>
<dbReference type="RefSeq" id="WP_121927924.1">
    <property type="nucleotide sequence ID" value="NZ_JAACBW010000038.1"/>
</dbReference>
<sequence>MTATTFIHTSDFQLGMTRWFLKGEAQGRFNDDRESAITHLGQLAEEVGAQFIVVAGDVFEHNALSREILARATEMFMRLPVPVYVLPGNHDPLVPDSVFYRTSADNVHVIADSEPIAVGKGVELVGAPYLSKRANHDLVRQALEPLEPTEGIRIAVGHGQVDSRTSGGDADTIDLEFVEECLERKVIDYLALGDTHSTASLGKTGRVWFSGSPETTDFKECCTGGGEVDSGNALVVRIEGDDIDIDKRSIGRWTFEALDASLNSTEDVERFLRSLEEYPDKVRTAIKYGLQGTLGIAAHARLQRGLDELEAVFASLRPRERTMDLFLEPSEDELANLDISGYAADALQELLDNRADPVARDAANLLFRLEG</sequence>
<feature type="domain" description="Calcineurin-like phosphoesterase" evidence="6">
    <location>
        <begin position="5"/>
        <end position="197"/>
    </location>
</feature>
<dbReference type="SUPFAM" id="SSF56300">
    <property type="entry name" value="Metallo-dependent phosphatases"/>
    <property type="match status" value="1"/>
</dbReference>
<evidence type="ECO:0000256" key="1">
    <source>
        <dbReference type="ARBA" id="ARBA00010555"/>
    </source>
</evidence>
<evidence type="ECO:0000256" key="4">
    <source>
        <dbReference type="ARBA" id="ARBA00022801"/>
    </source>
</evidence>
<dbReference type="EMBL" id="REGC01000009">
    <property type="protein sequence ID" value="RMB59240.1"/>
    <property type="molecule type" value="Genomic_DNA"/>
</dbReference>
<dbReference type="PANTHER" id="PTHR30337">
    <property type="entry name" value="COMPONENT OF ATP-DEPENDENT DSDNA EXONUCLEASE"/>
    <property type="match status" value="1"/>
</dbReference>
<dbReference type="InterPro" id="IPR014577">
    <property type="entry name" value="UCP033093_metalloPase"/>
</dbReference>
<dbReference type="OrthoDB" id="9773856at2"/>
<name>A0A3M0G2Q5_9CORY</name>
<organism evidence="7 8">
    <name type="scientific">Corynebacterium macginleyi</name>
    <dbReference type="NCBI Taxonomy" id="38290"/>
    <lineage>
        <taxon>Bacteria</taxon>
        <taxon>Bacillati</taxon>
        <taxon>Actinomycetota</taxon>
        <taxon>Actinomycetes</taxon>
        <taxon>Mycobacteriales</taxon>
        <taxon>Corynebacteriaceae</taxon>
        <taxon>Corynebacterium</taxon>
    </lineage>
</organism>
<dbReference type="InterPro" id="IPR029052">
    <property type="entry name" value="Metallo-depent_PP-like"/>
</dbReference>
<keyword evidence="4" id="KW-0378">Hydrolase</keyword>
<evidence type="ECO:0000313" key="8">
    <source>
        <dbReference type="Proteomes" id="UP000270649"/>
    </source>
</evidence>
<proteinExistence type="inferred from homology"/>
<dbReference type="GO" id="GO:0004527">
    <property type="term" value="F:exonuclease activity"/>
    <property type="evidence" value="ECO:0007669"/>
    <property type="project" value="UniProtKB-KW"/>
</dbReference>
<evidence type="ECO:0000259" key="6">
    <source>
        <dbReference type="Pfam" id="PF00149"/>
    </source>
</evidence>
<dbReference type="PANTHER" id="PTHR30337:SF0">
    <property type="entry name" value="NUCLEASE SBCCD SUBUNIT D"/>
    <property type="match status" value="1"/>
</dbReference>
<evidence type="ECO:0000256" key="3">
    <source>
        <dbReference type="ARBA" id="ARBA00022722"/>
    </source>
</evidence>
<dbReference type="InterPro" id="IPR041796">
    <property type="entry name" value="Mre11_N"/>
</dbReference>
<dbReference type="Gene3D" id="3.60.21.10">
    <property type="match status" value="1"/>
</dbReference>